<keyword evidence="2" id="KW-1185">Reference proteome</keyword>
<proteinExistence type="predicted"/>
<dbReference type="HOGENOM" id="CLU_1385765_0_0_1"/>
<dbReference type="AlphaFoldDB" id="T1IWQ0"/>
<reference evidence="2" key="1">
    <citation type="submission" date="2011-05" db="EMBL/GenBank/DDBJ databases">
        <authorList>
            <person name="Richards S.R."/>
            <person name="Qu J."/>
            <person name="Jiang H."/>
            <person name="Jhangiani S.N."/>
            <person name="Agravi P."/>
            <person name="Goodspeed R."/>
            <person name="Gross S."/>
            <person name="Mandapat C."/>
            <person name="Jackson L."/>
            <person name="Mathew T."/>
            <person name="Pu L."/>
            <person name="Thornton R."/>
            <person name="Saada N."/>
            <person name="Wilczek-Boney K.B."/>
            <person name="Lee S."/>
            <person name="Kovar C."/>
            <person name="Wu Y."/>
            <person name="Scherer S.E."/>
            <person name="Worley K.C."/>
            <person name="Muzny D.M."/>
            <person name="Gibbs R."/>
        </authorList>
    </citation>
    <scope>NUCLEOTIDE SEQUENCE</scope>
    <source>
        <strain evidence="2">Brora</strain>
    </source>
</reference>
<dbReference type="Proteomes" id="UP000014500">
    <property type="component" value="Unassembled WGS sequence"/>
</dbReference>
<evidence type="ECO:0000313" key="1">
    <source>
        <dbReference type="EnsemblMetazoa" id="SMAR005623-PA"/>
    </source>
</evidence>
<dbReference type="EMBL" id="JH431627">
    <property type="status" value="NOT_ANNOTATED_CDS"/>
    <property type="molecule type" value="Genomic_DNA"/>
</dbReference>
<name>T1IWQ0_STRMM</name>
<dbReference type="EnsemblMetazoa" id="SMAR005623-RA">
    <property type="protein sequence ID" value="SMAR005623-PA"/>
    <property type="gene ID" value="SMAR005623"/>
</dbReference>
<sequence>MIRGVLGEQRLGRASENIQHGVNGVPPRRSPSSRPIQSIFYVQDTMPMLFLATTPGQVAPSQRHTFELFNINSINHEKFAITNTWVTNYNFNQCLLEEIGGIWRILVTKLSFGICLINPLVHLLSFSEEQHHFPTIIKHPKPVVMWQNSKRSSQNAWITPHINLTNSYDIAYILRLIDATTGTVLLKSSGRVPILVH</sequence>
<evidence type="ECO:0000313" key="2">
    <source>
        <dbReference type="Proteomes" id="UP000014500"/>
    </source>
</evidence>
<reference evidence="1" key="2">
    <citation type="submission" date="2015-02" db="UniProtKB">
        <authorList>
            <consortium name="EnsemblMetazoa"/>
        </authorList>
    </citation>
    <scope>IDENTIFICATION</scope>
</reference>
<protein>
    <submittedName>
        <fullName evidence="1">Uncharacterized protein</fullName>
    </submittedName>
</protein>
<organism evidence="1 2">
    <name type="scientific">Strigamia maritima</name>
    <name type="common">European centipede</name>
    <name type="synonym">Geophilus maritimus</name>
    <dbReference type="NCBI Taxonomy" id="126957"/>
    <lineage>
        <taxon>Eukaryota</taxon>
        <taxon>Metazoa</taxon>
        <taxon>Ecdysozoa</taxon>
        <taxon>Arthropoda</taxon>
        <taxon>Myriapoda</taxon>
        <taxon>Chilopoda</taxon>
        <taxon>Pleurostigmophora</taxon>
        <taxon>Geophilomorpha</taxon>
        <taxon>Linotaeniidae</taxon>
        <taxon>Strigamia</taxon>
    </lineage>
</organism>
<accession>T1IWQ0</accession>